<organism evidence="4 5">
    <name type="scientific">Salipaludibacillus keqinensis</name>
    <dbReference type="NCBI Taxonomy" id="2045207"/>
    <lineage>
        <taxon>Bacteria</taxon>
        <taxon>Bacillati</taxon>
        <taxon>Bacillota</taxon>
        <taxon>Bacilli</taxon>
        <taxon>Bacillales</taxon>
        <taxon>Bacillaceae</taxon>
    </lineage>
</organism>
<feature type="transmembrane region" description="Helical" evidence="1">
    <location>
        <begin position="239"/>
        <end position="259"/>
    </location>
</feature>
<protein>
    <submittedName>
        <fullName evidence="4">Peptidase</fullName>
    </submittedName>
</protein>
<dbReference type="Pfam" id="PF14344">
    <property type="entry name" value="DUF4397"/>
    <property type="match status" value="1"/>
</dbReference>
<evidence type="ECO:0000259" key="3">
    <source>
        <dbReference type="Pfam" id="PF14344"/>
    </source>
</evidence>
<comment type="caution">
    <text evidence="4">The sequence shown here is derived from an EMBL/GenBank/DDBJ whole genome shotgun (WGS) entry which is preliminary data.</text>
</comment>
<keyword evidence="1" id="KW-0812">Transmembrane</keyword>
<dbReference type="EMBL" id="PDOD01000001">
    <property type="protein sequence ID" value="PYZ95293.1"/>
    <property type="molecule type" value="Genomic_DNA"/>
</dbReference>
<evidence type="ECO:0000256" key="2">
    <source>
        <dbReference type="SAM" id="SignalP"/>
    </source>
</evidence>
<evidence type="ECO:0000313" key="5">
    <source>
        <dbReference type="Proteomes" id="UP000248214"/>
    </source>
</evidence>
<name>A0A323TRV8_9BACI</name>
<feature type="signal peptide" evidence="2">
    <location>
        <begin position="1"/>
        <end position="20"/>
    </location>
</feature>
<dbReference type="InterPro" id="IPR025510">
    <property type="entry name" value="DUF4397"/>
</dbReference>
<dbReference type="OrthoDB" id="9783299at2"/>
<feature type="domain" description="DUF4397" evidence="3">
    <location>
        <begin position="26"/>
        <end position="140"/>
    </location>
</feature>
<gene>
    <name evidence="4" type="ORF">CR194_00835</name>
</gene>
<evidence type="ECO:0000256" key="1">
    <source>
        <dbReference type="SAM" id="Phobius"/>
    </source>
</evidence>
<keyword evidence="1" id="KW-0472">Membrane</keyword>
<reference evidence="4 5" key="1">
    <citation type="submission" date="2017-10" db="EMBL/GenBank/DDBJ databases">
        <title>Bacillus sp. nov., a halophilic bacterium isolated from a Keqin Lake.</title>
        <authorList>
            <person name="Wang H."/>
        </authorList>
    </citation>
    <scope>NUCLEOTIDE SEQUENCE [LARGE SCALE GENOMIC DNA]</scope>
    <source>
        <strain evidence="4 5">KQ-12</strain>
    </source>
</reference>
<dbReference type="AlphaFoldDB" id="A0A323TRV8"/>
<evidence type="ECO:0000313" key="4">
    <source>
        <dbReference type="EMBL" id="PYZ95293.1"/>
    </source>
</evidence>
<proteinExistence type="predicted"/>
<accession>A0A323TRV8</accession>
<dbReference type="Proteomes" id="UP000248214">
    <property type="component" value="Unassembled WGS sequence"/>
</dbReference>
<keyword evidence="2" id="KW-0732">Signal</keyword>
<feature type="chain" id="PRO_5016257802" evidence="2">
    <location>
        <begin position="21"/>
        <end position="270"/>
    </location>
</feature>
<keyword evidence="5" id="KW-1185">Reference proteome</keyword>
<sequence length="270" mass="29018">MLRIVTVLFVLFTFTRFVQADGQEDAMVRLLHASPDAPQVDIAVDGDLVVESFDFKEATDYLYLAPGEYTVEIFPAGDQNSAVLSQNLTVDSGQAYTVAAINKLENLDLKVIEDASSTTEGKAWVRVGHLSPDAPNVDVAANGDIVFSDAPYPAVTDYEEFDPTTVDLDVRVAGTEDVVLTLPDTELQADTLYTVIAVGLVEGDPELDAIVLADPSMDQMPSEMPATGMGGASPSTSDFTTAGGILMILISLGAIFFLFQNQPWNRQSEN</sequence>
<keyword evidence="1" id="KW-1133">Transmembrane helix</keyword>